<name>A0AA97L5D3_EUBMA</name>
<dbReference type="CDD" id="cd08294">
    <property type="entry name" value="leukotriene_B4_DH_like"/>
    <property type="match status" value="1"/>
</dbReference>
<dbReference type="RefSeq" id="XP_054843260.1">
    <property type="nucleotide sequence ID" value="XM_054987285.1"/>
</dbReference>
<evidence type="ECO:0000256" key="18">
    <source>
        <dbReference type="ARBA" id="ARBA00032297"/>
    </source>
</evidence>
<dbReference type="CTD" id="22949"/>
<dbReference type="GO" id="GO:0032440">
    <property type="term" value="F:2-alkenal reductase [NAD(P)H] activity"/>
    <property type="evidence" value="ECO:0007669"/>
    <property type="project" value="UniProtKB-EC"/>
</dbReference>
<evidence type="ECO:0000256" key="4">
    <source>
        <dbReference type="ARBA" id="ARBA00011981"/>
    </source>
</evidence>
<evidence type="ECO:0000256" key="8">
    <source>
        <dbReference type="ARBA" id="ARBA00022501"/>
    </source>
</evidence>
<evidence type="ECO:0000256" key="1">
    <source>
        <dbReference type="ARBA" id="ARBA00004496"/>
    </source>
</evidence>
<comment type="catalytic activity">
    <reaction evidence="32">
        <text>13,14-dihydro-15-oxo-prostaglandin E1 + NADP(+) = 15-oxoprostaglandin E1 + NADPH + H(+)</text>
        <dbReference type="Rhea" id="RHEA:50584"/>
        <dbReference type="ChEBI" id="CHEBI:15378"/>
        <dbReference type="ChEBI" id="CHEBI:57401"/>
        <dbReference type="ChEBI" id="CHEBI:57783"/>
        <dbReference type="ChEBI" id="CHEBI:58349"/>
        <dbReference type="ChEBI" id="CHEBI:133408"/>
    </reaction>
    <physiologicalReaction direction="right-to-left" evidence="32">
        <dbReference type="Rhea" id="RHEA:50586"/>
    </physiologicalReaction>
</comment>
<evidence type="ECO:0000256" key="34">
    <source>
        <dbReference type="ARBA" id="ARBA00049368"/>
    </source>
</evidence>
<evidence type="ECO:0000256" key="33">
    <source>
        <dbReference type="ARBA" id="ARBA00049179"/>
    </source>
</evidence>
<comment type="catalytic activity">
    <reaction evidence="28">
        <text>4-hydroxynonanal + NADP(+) = (E)-4-hydroxynon-2-enal + NADPH + H(+)</text>
        <dbReference type="Rhea" id="RHEA:64736"/>
        <dbReference type="ChEBI" id="CHEBI:15378"/>
        <dbReference type="ChEBI" id="CHEBI:57783"/>
        <dbReference type="ChEBI" id="CHEBI:58349"/>
        <dbReference type="ChEBI" id="CHEBI:58968"/>
        <dbReference type="ChEBI" id="CHEBI:156112"/>
    </reaction>
    <physiologicalReaction direction="right-to-left" evidence="28">
        <dbReference type="Rhea" id="RHEA:64738"/>
    </physiologicalReaction>
</comment>
<sequence>MVWTRFWILKKHFEGRPKLSDFELKEAELPALNHGDVLLESLFLSVDPYMRPYSETKMKEGDIMLGSQVARVVESRNPAYPEGTFVVATAGWITFFVSDGKNLQRMFPDWPDELPRSLALGAIGLPGLAAYYGLLEICRLKPGDTVLINSAAGAVGSTAGQIAKIAGCKVVGSAGSDKKVALLRNLGFDVAFNYKTVGSLAETLKEASPDGYDCYFDNVGGKFSSIALEQMKTFGRISVCGAVSLYNDKEPQKGPYVQATMVLKELRMEGFLATRWENRKEEALKALLKWVMEGKIKWQEYITEGFENMPAAFIGLLKGDNVGKAIVKV</sequence>
<comment type="subunit">
    <text evidence="3">Monomer or homodimer.</text>
</comment>
<keyword evidence="10" id="KW-0276">Fatty acid metabolism</keyword>
<evidence type="ECO:0000259" key="35">
    <source>
        <dbReference type="SMART" id="SM00829"/>
    </source>
</evidence>
<comment type="catalytic activity">
    <reaction evidence="21">
        <text>decanal + NADP(+) = (2E)-decenal + NADPH + H(+)</text>
        <dbReference type="Rhea" id="RHEA:50612"/>
        <dbReference type="ChEBI" id="CHEBI:15378"/>
        <dbReference type="ChEBI" id="CHEBI:31457"/>
        <dbReference type="ChEBI" id="CHEBI:57783"/>
        <dbReference type="ChEBI" id="CHEBI:58349"/>
        <dbReference type="ChEBI" id="CHEBI:133455"/>
    </reaction>
    <physiologicalReaction direction="right-to-left" evidence="21">
        <dbReference type="Rhea" id="RHEA:50614"/>
    </physiologicalReaction>
</comment>
<keyword evidence="8" id="KW-0644">Prostaglandin metabolism</keyword>
<evidence type="ECO:0000256" key="23">
    <source>
        <dbReference type="ARBA" id="ARBA00047871"/>
    </source>
</evidence>
<evidence type="ECO:0000256" key="20">
    <source>
        <dbReference type="ARBA" id="ARBA00047461"/>
    </source>
</evidence>
<comment type="catalytic activity">
    <reaction evidence="30">
        <text>6-trans-leukotriene B4 + NADP(+) = 12-oxo-(5S)-hydroxy-(6E,8E,10E,14Z)-eicosatetraenoate + NADPH + H(+)</text>
        <dbReference type="Rhea" id="RHEA:51204"/>
        <dbReference type="ChEBI" id="CHEBI:15378"/>
        <dbReference type="ChEBI" id="CHEBI:57783"/>
        <dbReference type="ChEBI" id="CHEBI:58349"/>
        <dbReference type="ChEBI" id="CHEBI:90723"/>
        <dbReference type="ChEBI" id="CHEBI:133974"/>
    </reaction>
    <physiologicalReaction direction="left-to-right" evidence="30">
        <dbReference type="Rhea" id="RHEA:51205"/>
    </physiologicalReaction>
</comment>
<evidence type="ECO:0000256" key="3">
    <source>
        <dbReference type="ARBA" id="ARBA00011852"/>
    </source>
</evidence>
<accession>A0AA97L5D3</accession>
<comment type="catalytic activity">
    <reaction evidence="27">
        <text>13,14-dihydro-15-oxo-PGF2alpha + NADP(+) = 15-oxoprostaglandin F2alpha + NADPH + H(+)</text>
        <dbReference type="Rhea" id="RHEA:50588"/>
        <dbReference type="ChEBI" id="CHEBI:15378"/>
        <dbReference type="ChEBI" id="CHEBI:57783"/>
        <dbReference type="ChEBI" id="CHEBI:58349"/>
        <dbReference type="ChEBI" id="CHEBI:133374"/>
        <dbReference type="ChEBI" id="CHEBI:133409"/>
    </reaction>
    <physiologicalReaction direction="right-to-left" evidence="27">
        <dbReference type="Rhea" id="RHEA:50590"/>
    </physiologicalReaction>
</comment>
<comment type="similarity">
    <text evidence="2">Belongs to the NADP-dependent oxidoreductase L4BD family.</text>
</comment>
<dbReference type="PANTHER" id="PTHR43205">
    <property type="entry name" value="PROSTAGLANDIN REDUCTASE"/>
    <property type="match status" value="1"/>
</dbReference>
<evidence type="ECO:0000313" key="37">
    <source>
        <dbReference type="RefSeq" id="XP_054843260.1"/>
    </source>
</evidence>
<evidence type="ECO:0000313" key="36">
    <source>
        <dbReference type="Proteomes" id="UP001190640"/>
    </source>
</evidence>
<dbReference type="FunFam" id="3.40.50.720:FF:000121">
    <property type="entry name" value="Prostaglandin reductase 2"/>
    <property type="match status" value="1"/>
</dbReference>
<comment type="subcellular location">
    <subcellularLocation>
        <location evidence="1">Cytoplasm</location>
    </subcellularLocation>
</comment>
<evidence type="ECO:0000256" key="30">
    <source>
        <dbReference type="ARBA" id="ARBA00048953"/>
    </source>
</evidence>
<dbReference type="Proteomes" id="UP001190640">
    <property type="component" value="Chromosome 8"/>
</dbReference>
<keyword evidence="13" id="KW-0560">Oxidoreductase</keyword>
<evidence type="ECO:0000256" key="21">
    <source>
        <dbReference type="ARBA" id="ARBA00047617"/>
    </source>
</evidence>
<comment type="catalytic activity">
    <reaction evidence="29">
        <text>20-hydroxy-leukotriene B4 + NADP(+) = 12-oxo-20-hydroxy-leukotriene B4 + NADPH + H(+)</text>
        <dbReference type="Rhea" id="RHEA:51208"/>
        <dbReference type="ChEBI" id="CHEBI:15378"/>
        <dbReference type="ChEBI" id="CHEBI:57460"/>
        <dbReference type="ChEBI" id="CHEBI:57783"/>
        <dbReference type="ChEBI" id="CHEBI:58349"/>
        <dbReference type="ChEBI" id="CHEBI:133346"/>
    </reaction>
    <physiologicalReaction direction="left-to-right" evidence="29">
        <dbReference type="Rhea" id="RHEA:51209"/>
    </physiologicalReaction>
</comment>
<evidence type="ECO:0000256" key="6">
    <source>
        <dbReference type="ARBA" id="ARBA00020651"/>
    </source>
</evidence>
<keyword evidence="11" id="KW-0521">NADP</keyword>
<comment type="catalytic activity">
    <reaction evidence="23">
        <text>leukotriene B4 + NADP(+) = 12-oxo-leukotriene B4 + NADPH + H(+)</text>
        <dbReference type="Rhea" id="RHEA:50608"/>
        <dbReference type="ChEBI" id="CHEBI:15378"/>
        <dbReference type="ChEBI" id="CHEBI:57461"/>
        <dbReference type="ChEBI" id="CHEBI:57783"/>
        <dbReference type="ChEBI" id="CHEBI:58349"/>
        <dbReference type="ChEBI" id="CHEBI:133309"/>
    </reaction>
    <physiologicalReaction direction="left-to-right" evidence="23">
        <dbReference type="Rhea" id="RHEA:50609"/>
    </physiologicalReaction>
</comment>
<evidence type="ECO:0000256" key="19">
    <source>
        <dbReference type="ARBA" id="ARBA00033119"/>
    </source>
</evidence>
<evidence type="ECO:0000256" key="28">
    <source>
        <dbReference type="ARBA" id="ARBA00048387"/>
    </source>
</evidence>
<evidence type="ECO:0000256" key="31">
    <source>
        <dbReference type="ARBA" id="ARBA00049068"/>
    </source>
</evidence>
<keyword evidence="12" id="KW-0007">Acetylation</keyword>
<keyword evidence="36" id="KW-1185">Reference proteome</keyword>
<dbReference type="AlphaFoldDB" id="A0AA97L5D3"/>
<evidence type="ECO:0000256" key="22">
    <source>
        <dbReference type="ARBA" id="ARBA00047742"/>
    </source>
</evidence>
<feature type="domain" description="Enoyl reductase (ER)" evidence="35">
    <location>
        <begin position="15"/>
        <end position="327"/>
    </location>
</feature>
<dbReference type="PANTHER" id="PTHR43205:SF7">
    <property type="entry name" value="PROSTAGLANDIN REDUCTASE 1"/>
    <property type="match status" value="1"/>
</dbReference>
<dbReference type="Pfam" id="PF00107">
    <property type="entry name" value="ADH_zinc_N"/>
    <property type="match status" value="1"/>
</dbReference>
<keyword evidence="7" id="KW-0963">Cytoplasm</keyword>
<dbReference type="InterPro" id="IPR013149">
    <property type="entry name" value="ADH-like_C"/>
</dbReference>
<evidence type="ECO:0000256" key="25">
    <source>
        <dbReference type="ARBA" id="ARBA00047903"/>
    </source>
</evidence>
<dbReference type="EC" id="1.3.1.74" evidence="5"/>
<keyword evidence="14" id="KW-0443">Lipid metabolism</keyword>
<evidence type="ECO:0000256" key="14">
    <source>
        <dbReference type="ARBA" id="ARBA00023098"/>
    </source>
</evidence>
<dbReference type="GeneID" id="129334908"/>
<evidence type="ECO:0000256" key="13">
    <source>
        <dbReference type="ARBA" id="ARBA00023002"/>
    </source>
</evidence>
<gene>
    <name evidence="37" type="primary">PTGR1</name>
</gene>
<dbReference type="SUPFAM" id="SSF50129">
    <property type="entry name" value="GroES-like"/>
    <property type="match status" value="2"/>
</dbReference>
<dbReference type="InterPro" id="IPR011032">
    <property type="entry name" value="GroES-like_sf"/>
</dbReference>
<dbReference type="Gene3D" id="3.40.50.720">
    <property type="entry name" value="NAD(P)-binding Rossmann-like Domain"/>
    <property type="match status" value="1"/>
</dbReference>
<comment type="catalytic activity">
    <reaction evidence="25">
        <text>dodecanal + NADP(+) = (2E)-dodecenal + NADPH + H(+)</text>
        <dbReference type="Rhea" id="RHEA:50784"/>
        <dbReference type="ChEBI" id="CHEBI:15378"/>
        <dbReference type="ChEBI" id="CHEBI:27836"/>
        <dbReference type="ChEBI" id="CHEBI:57783"/>
        <dbReference type="ChEBI" id="CHEBI:58349"/>
        <dbReference type="ChEBI" id="CHEBI:133741"/>
    </reaction>
    <physiologicalReaction direction="right-to-left" evidence="25">
        <dbReference type="Rhea" id="RHEA:50786"/>
    </physiologicalReaction>
</comment>
<evidence type="ECO:0000256" key="17">
    <source>
        <dbReference type="ARBA" id="ARBA00032255"/>
    </source>
</evidence>
<evidence type="ECO:0000256" key="12">
    <source>
        <dbReference type="ARBA" id="ARBA00022990"/>
    </source>
</evidence>
<comment type="catalytic activity">
    <reaction evidence="20">
        <text>octanal + NADP(+) = (2E)-octenal + NADPH + H(+)</text>
        <dbReference type="Rhea" id="RHEA:50780"/>
        <dbReference type="ChEBI" id="CHEBI:15378"/>
        <dbReference type="ChEBI" id="CHEBI:17935"/>
        <dbReference type="ChEBI" id="CHEBI:57783"/>
        <dbReference type="ChEBI" id="CHEBI:58349"/>
        <dbReference type="ChEBI" id="CHEBI:61748"/>
    </reaction>
    <physiologicalReaction direction="right-to-left" evidence="20">
        <dbReference type="Rhea" id="RHEA:50782"/>
    </physiologicalReaction>
</comment>
<evidence type="ECO:0000256" key="11">
    <source>
        <dbReference type="ARBA" id="ARBA00022857"/>
    </source>
</evidence>
<comment type="catalytic activity">
    <reaction evidence="26">
        <text>nonan-2-one + NADP(+) = (3E)-nonen-2-one + NADPH + H(+)</text>
        <dbReference type="Rhea" id="RHEA:50616"/>
        <dbReference type="ChEBI" id="CHEBI:15378"/>
        <dbReference type="ChEBI" id="CHEBI:57783"/>
        <dbReference type="ChEBI" id="CHEBI:58349"/>
        <dbReference type="ChEBI" id="CHEBI:77927"/>
        <dbReference type="ChEBI" id="CHEBI:133457"/>
    </reaction>
    <physiologicalReaction direction="right-to-left" evidence="26">
        <dbReference type="Rhea" id="RHEA:50618"/>
    </physiologicalReaction>
</comment>
<evidence type="ECO:0000256" key="29">
    <source>
        <dbReference type="ARBA" id="ARBA00048591"/>
    </source>
</evidence>
<dbReference type="SUPFAM" id="SSF51735">
    <property type="entry name" value="NAD(P)-binding Rossmann-fold domains"/>
    <property type="match status" value="1"/>
</dbReference>
<proteinExistence type="inferred from homology"/>
<dbReference type="InterPro" id="IPR041694">
    <property type="entry name" value="ADH_N_2"/>
</dbReference>
<comment type="catalytic activity">
    <reaction evidence="33">
        <text>an n-alkanal + NADP(+) = an alk-2-enal + NADPH + H(+)</text>
        <dbReference type="Rhea" id="RHEA:13737"/>
        <dbReference type="ChEBI" id="CHEBI:12834"/>
        <dbReference type="ChEBI" id="CHEBI:13757"/>
        <dbReference type="ChEBI" id="CHEBI:15378"/>
        <dbReference type="ChEBI" id="CHEBI:57783"/>
        <dbReference type="ChEBI" id="CHEBI:58349"/>
        <dbReference type="EC" id="1.3.1.74"/>
    </reaction>
    <physiologicalReaction direction="right-to-left" evidence="33">
        <dbReference type="Rhea" id="RHEA:13739"/>
    </physiologicalReaction>
</comment>
<dbReference type="InterPro" id="IPR045010">
    <property type="entry name" value="MDR_fam"/>
</dbReference>
<comment type="catalytic activity">
    <reaction evidence="22">
        <text>pentan-2-one + NADP(+) = (E)-pent-3-en-2-one + NADPH + H(+)</text>
        <dbReference type="Rhea" id="RHEA:50788"/>
        <dbReference type="ChEBI" id="CHEBI:15378"/>
        <dbReference type="ChEBI" id="CHEBI:16472"/>
        <dbReference type="ChEBI" id="CHEBI:57783"/>
        <dbReference type="ChEBI" id="CHEBI:58349"/>
        <dbReference type="ChEBI" id="CHEBI:145276"/>
    </reaction>
    <physiologicalReaction direction="right-to-left" evidence="22">
        <dbReference type="Rhea" id="RHEA:50790"/>
    </physiologicalReaction>
</comment>
<comment type="catalytic activity">
    <reaction evidence="31">
        <text>(5S,12S)-dihydroxy-(6E,10E,12E,14Z)-eicosatetraenoate + NADP(+) = 12-oxo-(5S)-hydroxy-(6E,8E,10E,14Z)-eicosatetraenoate + NADPH + H(+)</text>
        <dbReference type="Rhea" id="RHEA:51212"/>
        <dbReference type="ChEBI" id="CHEBI:15378"/>
        <dbReference type="ChEBI" id="CHEBI:57783"/>
        <dbReference type="ChEBI" id="CHEBI:58349"/>
        <dbReference type="ChEBI" id="CHEBI:133974"/>
        <dbReference type="ChEBI" id="CHEBI:133975"/>
    </reaction>
    <physiologicalReaction direction="left-to-right" evidence="31">
        <dbReference type="Rhea" id="RHEA:51213"/>
    </physiologicalReaction>
</comment>
<keyword evidence="9" id="KW-0597">Phosphoprotein</keyword>
<organism evidence="36 37">
    <name type="scientific">Eublepharis macularius</name>
    <name type="common">Leopard gecko</name>
    <name type="synonym">Cyrtodactylus macularius</name>
    <dbReference type="NCBI Taxonomy" id="481883"/>
    <lineage>
        <taxon>Eukaryota</taxon>
        <taxon>Metazoa</taxon>
        <taxon>Chordata</taxon>
        <taxon>Craniata</taxon>
        <taxon>Vertebrata</taxon>
        <taxon>Euteleostomi</taxon>
        <taxon>Lepidosauria</taxon>
        <taxon>Squamata</taxon>
        <taxon>Bifurcata</taxon>
        <taxon>Gekkota</taxon>
        <taxon>Eublepharidae</taxon>
        <taxon>Eublepharinae</taxon>
        <taxon>Eublepharis</taxon>
    </lineage>
</organism>
<evidence type="ECO:0000256" key="9">
    <source>
        <dbReference type="ARBA" id="ARBA00022553"/>
    </source>
</evidence>
<evidence type="ECO:0000256" key="5">
    <source>
        <dbReference type="ARBA" id="ARBA00012410"/>
    </source>
</evidence>
<evidence type="ECO:0000256" key="7">
    <source>
        <dbReference type="ARBA" id="ARBA00022490"/>
    </source>
</evidence>
<dbReference type="Gene3D" id="3.90.180.10">
    <property type="entry name" value="Medium-chain alcohol dehydrogenases, catalytic domain"/>
    <property type="match status" value="1"/>
</dbReference>
<dbReference type="InterPro" id="IPR036291">
    <property type="entry name" value="NAD(P)-bd_dom_sf"/>
</dbReference>
<evidence type="ECO:0000256" key="32">
    <source>
        <dbReference type="ARBA" id="ARBA00049070"/>
    </source>
</evidence>
<dbReference type="SMART" id="SM00829">
    <property type="entry name" value="PKS_ER"/>
    <property type="match status" value="1"/>
</dbReference>
<dbReference type="GO" id="GO:0005737">
    <property type="term" value="C:cytoplasm"/>
    <property type="evidence" value="ECO:0007669"/>
    <property type="project" value="UniProtKB-SubCell"/>
</dbReference>
<comment type="catalytic activity">
    <reaction evidence="24">
        <text>13,14-dihydro-15-oxo-prostaglandin F1alpha + NADP(+) = 15-oxoprostaglandin F1alpha + NADPH + H(+)</text>
        <dbReference type="Rhea" id="RHEA:50592"/>
        <dbReference type="ChEBI" id="CHEBI:15378"/>
        <dbReference type="ChEBI" id="CHEBI:57783"/>
        <dbReference type="ChEBI" id="CHEBI:58349"/>
        <dbReference type="ChEBI" id="CHEBI:79072"/>
        <dbReference type="ChEBI" id="CHEBI:133411"/>
    </reaction>
    <physiologicalReaction direction="right-to-left" evidence="24">
        <dbReference type="Rhea" id="RHEA:50594"/>
    </physiologicalReaction>
</comment>
<evidence type="ECO:0000256" key="24">
    <source>
        <dbReference type="ARBA" id="ARBA00047878"/>
    </source>
</evidence>
<reference evidence="37" key="1">
    <citation type="submission" date="2025-08" db="UniProtKB">
        <authorList>
            <consortium name="RefSeq"/>
        </authorList>
    </citation>
    <scope>IDENTIFICATION</scope>
    <source>
        <tissue evidence="37">Blood</tissue>
    </source>
</reference>
<dbReference type="GO" id="GO:0047522">
    <property type="term" value="F:15-oxoprostaglandin 13-reductase [NAD(P)+] activity"/>
    <property type="evidence" value="ECO:0007669"/>
    <property type="project" value="UniProtKB-EC"/>
</dbReference>
<keyword evidence="15" id="KW-0379">Hydroxylation</keyword>
<evidence type="ECO:0000256" key="27">
    <source>
        <dbReference type="ARBA" id="ARBA00048290"/>
    </source>
</evidence>
<evidence type="ECO:0000256" key="10">
    <source>
        <dbReference type="ARBA" id="ARBA00022832"/>
    </source>
</evidence>
<dbReference type="KEGG" id="emc:129334908"/>
<dbReference type="InterPro" id="IPR020843">
    <property type="entry name" value="ER"/>
</dbReference>
<evidence type="ECO:0000256" key="16">
    <source>
        <dbReference type="ARBA" id="ARBA00031851"/>
    </source>
</evidence>
<dbReference type="Pfam" id="PF16884">
    <property type="entry name" value="ADH_N_2"/>
    <property type="match status" value="1"/>
</dbReference>
<evidence type="ECO:0000256" key="26">
    <source>
        <dbReference type="ARBA" id="ARBA00048066"/>
    </source>
</evidence>
<evidence type="ECO:0000256" key="15">
    <source>
        <dbReference type="ARBA" id="ARBA00023278"/>
    </source>
</evidence>
<dbReference type="InterPro" id="IPR014190">
    <property type="entry name" value="PTGR1"/>
</dbReference>
<dbReference type="GO" id="GO:0006693">
    <property type="term" value="P:prostaglandin metabolic process"/>
    <property type="evidence" value="ECO:0007669"/>
    <property type="project" value="UniProtKB-KW"/>
</dbReference>
<protein>
    <recommendedName>
        <fullName evidence="6">Prostaglandin reductase 1</fullName>
        <ecNumber evidence="4">1.3.1.48</ecNumber>
        <ecNumber evidence="5">1.3.1.74</ecNumber>
    </recommendedName>
    <alternativeName>
        <fullName evidence="19">15-oxoprostaglandin 13-reductase</fullName>
    </alternativeName>
    <alternativeName>
        <fullName evidence="17">Dithiolethione-inducible gene 1 protein</fullName>
    </alternativeName>
    <alternativeName>
        <fullName evidence="16">Leukotriene B4 12-hydroxydehydrogenase</fullName>
    </alternativeName>
    <alternativeName>
        <fullName evidence="18">NAD(P)H-dependent alkenal/one oxidoreductase</fullName>
    </alternativeName>
</protein>
<dbReference type="EC" id="1.3.1.48" evidence="4"/>
<evidence type="ECO:0000256" key="2">
    <source>
        <dbReference type="ARBA" id="ARBA00010460"/>
    </source>
</evidence>
<comment type="catalytic activity">
    <reaction evidence="34">
        <text>hexanal + NADP(+) = (E)-hex-2-enal + NADPH + H(+)</text>
        <dbReference type="Rhea" id="RHEA:50776"/>
        <dbReference type="ChEBI" id="CHEBI:15378"/>
        <dbReference type="ChEBI" id="CHEBI:28913"/>
        <dbReference type="ChEBI" id="CHEBI:57783"/>
        <dbReference type="ChEBI" id="CHEBI:58349"/>
        <dbReference type="ChEBI" id="CHEBI:88528"/>
    </reaction>
    <physiologicalReaction direction="right-to-left" evidence="34">
        <dbReference type="Rhea" id="RHEA:50778"/>
    </physiologicalReaction>
</comment>